<accession>A0A3G7U980</accession>
<sequence length="93" mass="10428">MRSLNILMLLLVCSTANAASDRPGPYDVYQYKSEQDAEFLDTMKACFIDGRPYSDGMIAVIDGRHFKCLREVNSFGDRSSSQALEWVEEGKAP</sequence>
<dbReference type="AlphaFoldDB" id="A0A3G7U980"/>
<proteinExistence type="predicted"/>
<gene>
    <name evidence="2" type="ORF">C4K03_3757</name>
</gene>
<dbReference type="EMBL" id="CP027754">
    <property type="protein sequence ID" value="AZE55910.1"/>
    <property type="molecule type" value="Genomic_DNA"/>
</dbReference>
<dbReference type="RefSeq" id="WP_124378382.1">
    <property type="nucleotide sequence ID" value="NZ_CP027754.1"/>
</dbReference>
<organism evidence="2 3">
    <name type="scientific">Pseudomonas synxantha</name>
    <dbReference type="NCBI Taxonomy" id="47883"/>
    <lineage>
        <taxon>Bacteria</taxon>
        <taxon>Pseudomonadati</taxon>
        <taxon>Pseudomonadota</taxon>
        <taxon>Gammaproteobacteria</taxon>
        <taxon>Pseudomonadales</taxon>
        <taxon>Pseudomonadaceae</taxon>
        <taxon>Pseudomonas</taxon>
    </lineage>
</organism>
<keyword evidence="1" id="KW-0732">Signal</keyword>
<evidence type="ECO:0000313" key="2">
    <source>
        <dbReference type="EMBL" id="AZE55910.1"/>
    </source>
</evidence>
<name>A0A3G7U980_9PSED</name>
<evidence type="ECO:0000256" key="1">
    <source>
        <dbReference type="SAM" id="SignalP"/>
    </source>
</evidence>
<evidence type="ECO:0000313" key="3">
    <source>
        <dbReference type="Proteomes" id="UP000268696"/>
    </source>
</evidence>
<dbReference type="Proteomes" id="UP000268696">
    <property type="component" value="Chromosome"/>
</dbReference>
<feature type="signal peptide" evidence="1">
    <location>
        <begin position="1"/>
        <end position="18"/>
    </location>
</feature>
<feature type="chain" id="PRO_5018030327" evidence="1">
    <location>
        <begin position="19"/>
        <end position="93"/>
    </location>
</feature>
<reference evidence="2 3" key="1">
    <citation type="submission" date="2018-03" db="EMBL/GenBank/DDBJ databases">
        <title>Diversity of phytobeneficial traits revealed by whole-genome analysis of worldwide-isolated phenazine-producing Pseudomonas spp.</title>
        <authorList>
            <person name="Biessy A."/>
            <person name="Novinscak A."/>
            <person name="Blom J."/>
            <person name="Leger G."/>
            <person name="Thomashow L.S."/>
            <person name="Cazorla F.M."/>
            <person name="Josic D."/>
            <person name="Filion M."/>
        </authorList>
    </citation>
    <scope>NUCLEOTIDE SEQUENCE [LARGE SCALE GENOMIC DNA]</scope>
    <source>
        <strain evidence="2 3">30B</strain>
    </source>
</reference>
<protein>
    <submittedName>
        <fullName evidence="2">Uncharacterized protein</fullName>
    </submittedName>
</protein>